<evidence type="ECO:0000256" key="1">
    <source>
        <dbReference type="SAM" id="MobiDB-lite"/>
    </source>
</evidence>
<protein>
    <submittedName>
        <fullName evidence="2">Uncharacterized protein</fullName>
    </submittedName>
</protein>
<feature type="compositionally biased region" description="Polar residues" evidence="1">
    <location>
        <begin position="143"/>
        <end position="153"/>
    </location>
</feature>
<dbReference type="Proteomes" id="UP000799750">
    <property type="component" value="Unassembled WGS sequence"/>
</dbReference>
<proteinExistence type="predicted"/>
<reference evidence="2" key="1">
    <citation type="journal article" date="2020" name="Stud. Mycol.">
        <title>101 Dothideomycetes genomes: a test case for predicting lifestyles and emergence of pathogens.</title>
        <authorList>
            <person name="Haridas S."/>
            <person name="Albert R."/>
            <person name="Binder M."/>
            <person name="Bloem J."/>
            <person name="Labutti K."/>
            <person name="Salamov A."/>
            <person name="Andreopoulos B."/>
            <person name="Baker S."/>
            <person name="Barry K."/>
            <person name="Bills G."/>
            <person name="Bluhm B."/>
            <person name="Cannon C."/>
            <person name="Castanera R."/>
            <person name="Culley D."/>
            <person name="Daum C."/>
            <person name="Ezra D."/>
            <person name="Gonzalez J."/>
            <person name="Henrissat B."/>
            <person name="Kuo A."/>
            <person name="Liang C."/>
            <person name="Lipzen A."/>
            <person name="Lutzoni F."/>
            <person name="Magnuson J."/>
            <person name="Mondo S."/>
            <person name="Nolan M."/>
            <person name="Ohm R."/>
            <person name="Pangilinan J."/>
            <person name="Park H.-J."/>
            <person name="Ramirez L."/>
            <person name="Alfaro M."/>
            <person name="Sun H."/>
            <person name="Tritt A."/>
            <person name="Yoshinaga Y."/>
            <person name="Zwiers L.-H."/>
            <person name="Turgeon B."/>
            <person name="Goodwin S."/>
            <person name="Spatafora J."/>
            <person name="Crous P."/>
            <person name="Grigoriev I."/>
        </authorList>
    </citation>
    <scope>NUCLEOTIDE SEQUENCE</scope>
    <source>
        <strain evidence="2">CBS 269.34</strain>
    </source>
</reference>
<evidence type="ECO:0000313" key="2">
    <source>
        <dbReference type="EMBL" id="KAF2502129.1"/>
    </source>
</evidence>
<accession>A0A6A6RBM8</accession>
<sequence>MCIYSVADDTACRRCLAERSARPRSSTPPPSKLKPVVLRYHRAMNNGYSSQGLQGLGSIRTMGEDMLSSQSMEPYIRGATLPVGAAAWESQNQPELPSPRPQNTTLGMRCHLPTTQETWFRFPPFHLDCQLTPEDELPGPASTARTASNSGEPTNPAALPPSLPSTMKLLASADTLQRVAYLIDISCLAVFLLRANRNYERRASTT</sequence>
<dbReference type="AlphaFoldDB" id="A0A6A6RBM8"/>
<evidence type="ECO:0000313" key="3">
    <source>
        <dbReference type="Proteomes" id="UP000799750"/>
    </source>
</evidence>
<name>A0A6A6RBM8_9PEZI</name>
<organism evidence="2 3">
    <name type="scientific">Lophium mytilinum</name>
    <dbReference type="NCBI Taxonomy" id="390894"/>
    <lineage>
        <taxon>Eukaryota</taxon>
        <taxon>Fungi</taxon>
        <taxon>Dikarya</taxon>
        <taxon>Ascomycota</taxon>
        <taxon>Pezizomycotina</taxon>
        <taxon>Dothideomycetes</taxon>
        <taxon>Pleosporomycetidae</taxon>
        <taxon>Mytilinidiales</taxon>
        <taxon>Mytilinidiaceae</taxon>
        <taxon>Lophium</taxon>
    </lineage>
</organism>
<keyword evidence="3" id="KW-1185">Reference proteome</keyword>
<feature type="region of interest" description="Disordered" evidence="1">
    <location>
        <begin position="133"/>
        <end position="161"/>
    </location>
</feature>
<dbReference type="EMBL" id="MU004181">
    <property type="protein sequence ID" value="KAF2502129.1"/>
    <property type="molecule type" value="Genomic_DNA"/>
</dbReference>
<gene>
    <name evidence="2" type="ORF">BU16DRAFT_532520</name>
</gene>